<dbReference type="InterPro" id="IPR017900">
    <property type="entry name" value="4Fe4S_Fe_S_CS"/>
</dbReference>
<dbReference type="PANTHER" id="PTHR32479:SF20">
    <property type="entry name" value="GLYCOLATE OXIDASE IRON-SULFUR SUBUNIT"/>
    <property type="match status" value="1"/>
</dbReference>
<comment type="catalytic activity">
    <reaction evidence="6">
        <text>glycolate + A = glyoxylate + AH2</text>
        <dbReference type="Rhea" id="RHEA:21264"/>
        <dbReference type="ChEBI" id="CHEBI:13193"/>
        <dbReference type="ChEBI" id="CHEBI:17499"/>
        <dbReference type="ChEBI" id="CHEBI:29805"/>
        <dbReference type="ChEBI" id="CHEBI:36655"/>
        <dbReference type="EC" id="1.1.99.14"/>
    </reaction>
</comment>
<dbReference type="Pfam" id="PF02754">
    <property type="entry name" value="CCG"/>
    <property type="match status" value="2"/>
</dbReference>
<dbReference type="PROSITE" id="PS00198">
    <property type="entry name" value="4FE4S_FER_1"/>
    <property type="match status" value="1"/>
</dbReference>
<dbReference type="GO" id="GO:0046872">
    <property type="term" value="F:metal ion binding"/>
    <property type="evidence" value="ECO:0007669"/>
    <property type="project" value="UniProtKB-UniRule"/>
</dbReference>
<organism evidence="9 10">
    <name type="scientific">Helicobacter macacae MIT 99-5501</name>
    <dbReference type="NCBI Taxonomy" id="1357400"/>
    <lineage>
        <taxon>Bacteria</taxon>
        <taxon>Pseudomonadati</taxon>
        <taxon>Campylobacterota</taxon>
        <taxon>Epsilonproteobacteria</taxon>
        <taxon>Campylobacterales</taxon>
        <taxon>Helicobacteraceae</taxon>
        <taxon>Helicobacter</taxon>
    </lineage>
</organism>
<dbReference type="PANTHER" id="PTHR32479">
    <property type="entry name" value="GLYCOLATE OXIDASE IRON-SULFUR SUBUNIT"/>
    <property type="match status" value="1"/>
</dbReference>
<comment type="function">
    <text evidence="6">Component of a complex that catalyzes the oxidation of glycolate to glyoxylate.</text>
</comment>
<proteinExistence type="predicted"/>
<dbReference type="STRING" id="1357400.HMPREF2086_00799"/>
<comment type="caution">
    <text evidence="9">The sequence shown here is derived from an EMBL/GenBank/DDBJ whole genome shotgun (WGS) entry which is preliminary data.</text>
</comment>
<dbReference type="InterPro" id="IPR012257">
    <property type="entry name" value="Glc_ox_4Fe-4S"/>
</dbReference>
<dbReference type="InterPro" id="IPR004017">
    <property type="entry name" value="Cys_rich_dom"/>
</dbReference>
<dbReference type="PATRIC" id="fig|1357400.3.peg.1099"/>
<feature type="domain" description="Cysteine-rich" evidence="7">
    <location>
        <begin position="354"/>
        <end position="436"/>
    </location>
</feature>
<evidence type="ECO:0000313" key="10">
    <source>
        <dbReference type="Proteomes" id="UP000018731"/>
    </source>
</evidence>
<keyword evidence="2 6" id="KW-0479">Metal-binding</keyword>
<feature type="domain" description="4Fe-4S ferredoxin-type" evidence="8">
    <location>
        <begin position="9"/>
        <end position="75"/>
    </location>
</feature>
<dbReference type="Gene3D" id="1.10.1060.10">
    <property type="entry name" value="Alpha-helical ferredoxin"/>
    <property type="match status" value="1"/>
</dbReference>
<dbReference type="eggNOG" id="COG0247">
    <property type="taxonomic scope" value="Bacteria"/>
</dbReference>
<comment type="catalytic activity">
    <reaction evidence="6">
        <text>(R)-lactate + A = pyruvate + AH2</text>
        <dbReference type="Rhea" id="RHEA:15089"/>
        <dbReference type="ChEBI" id="CHEBI:13193"/>
        <dbReference type="ChEBI" id="CHEBI:15361"/>
        <dbReference type="ChEBI" id="CHEBI:16004"/>
        <dbReference type="ChEBI" id="CHEBI:17499"/>
    </reaction>
</comment>
<dbReference type="RefSeq" id="WP_023927523.1">
    <property type="nucleotide sequence ID" value="NZ_KI669454.1"/>
</dbReference>
<evidence type="ECO:0000259" key="8">
    <source>
        <dbReference type="Pfam" id="PF13183"/>
    </source>
</evidence>
<gene>
    <name evidence="9" type="ORF">HMPREF2086_00799</name>
</gene>
<dbReference type="EC" id="1.1.99.14" evidence="6"/>
<evidence type="ECO:0000256" key="6">
    <source>
        <dbReference type="PIRNR" id="PIRNR000139"/>
    </source>
</evidence>
<evidence type="ECO:0000256" key="3">
    <source>
        <dbReference type="ARBA" id="ARBA00022737"/>
    </source>
</evidence>
<dbReference type="GO" id="GO:0019154">
    <property type="term" value="F:glycolate dehydrogenase activity"/>
    <property type="evidence" value="ECO:0007669"/>
    <property type="project" value="UniProtKB-EC"/>
</dbReference>
<accession>V8CAE3</accession>
<dbReference type="Proteomes" id="UP000018731">
    <property type="component" value="Unassembled WGS sequence"/>
</dbReference>
<dbReference type="Pfam" id="PF13183">
    <property type="entry name" value="Fer4_8"/>
    <property type="match status" value="1"/>
</dbReference>
<keyword evidence="6" id="KW-0813">Transport</keyword>
<dbReference type="InterPro" id="IPR009051">
    <property type="entry name" value="Helical_ferredxn"/>
</dbReference>
<evidence type="ECO:0000256" key="5">
    <source>
        <dbReference type="ARBA" id="ARBA00023014"/>
    </source>
</evidence>
<keyword evidence="5 6" id="KW-0411">Iron-sulfur</keyword>
<dbReference type="EMBL" id="AZJI01000004">
    <property type="protein sequence ID" value="ETD24052.1"/>
    <property type="molecule type" value="Genomic_DNA"/>
</dbReference>
<feature type="domain" description="Cysteine-rich" evidence="7">
    <location>
        <begin position="211"/>
        <end position="294"/>
    </location>
</feature>
<evidence type="ECO:0000256" key="4">
    <source>
        <dbReference type="ARBA" id="ARBA00023004"/>
    </source>
</evidence>
<sequence length="461" mass="52063">MIDFTQTSNACVKCGKCIPYCTIYRLKREEVTSPRGYLDLIGAYKRGELPLQKDFKNMLESCFLCTTCVDLCPSHLPIDSAIEKIRIDIAQKYGIAWYKRLYFFLLKHRKLMDFVFSFAYFVAPCAFKKVDGGNKIFFSKRVVFPFVKKSFLQKYRGEILPNHKNENLQKEQNLAQNPAHKAGDNLAQNHTQNLTQSHEQKPAQNLAHNKVAIFIGCLANYNYIEVGESLLKILGHLGIKVLVPAQECCGAPAYFTGDIGTVLHLIKRNIELFEKFIDEVDAILIPEATCAAMLMVDWAHALNAEPNVNERERWQKRLANLTPKMSMASKWLQTHTNLESILHKNPASSLKSLTYHDPCHAKKVLKVHKEPRALLSANYEIREMSEPDRCCGFGGVSMQLDRYALTLQAGKPKAEMIAQSGAKIISAECSACRMQITNAMSQSNVKASFAHPLELIAQNLD</sequence>
<keyword evidence="1 6" id="KW-0004">4Fe-4S</keyword>
<evidence type="ECO:0000259" key="7">
    <source>
        <dbReference type="Pfam" id="PF02754"/>
    </source>
</evidence>
<protein>
    <recommendedName>
        <fullName evidence="6">Glycolate oxidase iron-sulfur subunit</fullName>
        <ecNumber evidence="6">1.1.99.14</ecNumber>
    </recommendedName>
</protein>
<dbReference type="PIRSF" id="PIRSF000139">
    <property type="entry name" value="Glc_ox_4Fe-4S"/>
    <property type="match status" value="1"/>
</dbReference>
<evidence type="ECO:0000313" key="9">
    <source>
        <dbReference type="EMBL" id="ETD24052.1"/>
    </source>
</evidence>
<dbReference type="HOGENOM" id="CLU_023081_0_1_7"/>
<evidence type="ECO:0000256" key="1">
    <source>
        <dbReference type="ARBA" id="ARBA00022485"/>
    </source>
</evidence>
<reference evidence="9 10" key="1">
    <citation type="journal article" date="2014" name="Genome Announc.">
        <title>Draft genome sequences of six enterohepatic helicobacter species isolated from humans and one from rhesus macaques.</title>
        <authorList>
            <person name="Shen Z."/>
            <person name="Sheh A."/>
            <person name="Young S.K."/>
            <person name="Abouelliel A."/>
            <person name="Ward D.V."/>
            <person name="Earl A.M."/>
            <person name="Fox J.G."/>
        </authorList>
    </citation>
    <scope>NUCLEOTIDE SEQUENCE [LARGE SCALE GENOMIC DNA]</scope>
    <source>
        <strain evidence="9 10">MIT 99-5501</strain>
    </source>
</reference>
<name>V8CAE3_9HELI</name>
<keyword evidence="10" id="KW-1185">Reference proteome</keyword>
<dbReference type="SUPFAM" id="SSF46548">
    <property type="entry name" value="alpha-helical ferredoxin"/>
    <property type="match status" value="1"/>
</dbReference>
<keyword evidence="6" id="KW-0249">Electron transport</keyword>
<dbReference type="OrthoDB" id="9770306at2"/>
<dbReference type="InterPro" id="IPR017896">
    <property type="entry name" value="4Fe4S_Fe-S-bd"/>
</dbReference>
<keyword evidence="4 6" id="KW-0408">Iron</keyword>
<dbReference type="AlphaFoldDB" id="V8CAE3"/>
<comment type="cofactor">
    <cofactor evidence="6">
        <name>[4Fe-4S] cluster</name>
        <dbReference type="ChEBI" id="CHEBI:49883"/>
    </cofactor>
    <text evidence="6">Binds 2 [4Fe-4S] clusters.</text>
</comment>
<evidence type="ECO:0000256" key="2">
    <source>
        <dbReference type="ARBA" id="ARBA00022723"/>
    </source>
</evidence>
<dbReference type="GO" id="GO:0051539">
    <property type="term" value="F:4 iron, 4 sulfur cluster binding"/>
    <property type="evidence" value="ECO:0007669"/>
    <property type="project" value="UniProtKB-UniRule"/>
</dbReference>
<keyword evidence="3" id="KW-0677">Repeat</keyword>